<name>A0AAN8LHA2_9TELE</name>
<comment type="caution">
    <text evidence="1">The sequence shown here is derived from an EMBL/GenBank/DDBJ whole genome shotgun (WGS) entry which is preliminary data.</text>
</comment>
<protein>
    <submittedName>
        <fullName evidence="1">Uncharacterized protein</fullName>
    </submittedName>
</protein>
<gene>
    <name evidence="1" type="ORF">J4Q44_G00208470</name>
</gene>
<evidence type="ECO:0000313" key="1">
    <source>
        <dbReference type="EMBL" id="KAK6309384.1"/>
    </source>
</evidence>
<dbReference type="AlphaFoldDB" id="A0AAN8LHA2"/>
<organism evidence="1 2">
    <name type="scientific">Coregonus suidteri</name>
    <dbReference type="NCBI Taxonomy" id="861788"/>
    <lineage>
        <taxon>Eukaryota</taxon>
        <taxon>Metazoa</taxon>
        <taxon>Chordata</taxon>
        <taxon>Craniata</taxon>
        <taxon>Vertebrata</taxon>
        <taxon>Euteleostomi</taxon>
        <taxon>Actinopterygii</taxon>
        <taxon>Neopterygii</taxon>
        <taxon>Teleostei</taxon>
        <taxon>Protacanthopterygii</taxon>
        <taxon>Salmoniformes</taxon>
        <taxon>Salmonidae</taxon>
        <taxon>Coregoninae</taxon>
        <taxon>Coregonus</taxon>
    </lineage>
</organism>
<keyword evidence="2" id="KW-1185">Reference proteome</keyword>
<proteinExistence type="predicted"/>
<evidence type="ECO:0000313" key="2">
    <source>
        <dbReference type="Proteomes" id="UP001356427"/>
    </source>
</evidence>
<dbReference type="Proteomes" id="UP001356427">
    <property type="component" value="Unassembled WGS sequence"/>
</dbReference>
<sequence>MISEAAFTSSGVGRCSLVSVCVNCPHPIPQVCCSLVALWFHRGGGAVRPVFSLDALRCRIRLLTYSQHVLQTLKGRLLPIAVNRVVGVSN</sequence>
<reference evidence="1 2" key="1">
    <citation type="submission" date="2021-04" db="EMBL/GenBank/DDBJ databases">
        <authorList>
            <person name="De Guttry C."/>
            <person name="Zahm M."/>
            <person name="Klopp C."/>
            <person name="Cabau C."/>
            <person name="Louis A."/>
            <person name="Berthelot C."/>
            <person name="Parey E."/>
            <person name="Roest Crollius H."/>
            <person name="Montfort J."/>
            <person name="Robinson-Rechavi M."/>
            <person name="Bucao C."/>
            <person name="Bouchez O."/>
            <person name="Gislard M."/>
            <person name="Lluch J."/>
            <person name="Milhes M."/>
            <person name="Lampietro C."/>
            <person name="Lopez Roques C."/>
            <person name="Donnadieu C."/>
            <person name="Braasch I."/>
            <person name="Desvignes T."/>
            <person name="Postlethwait J."/>
            <person name="Bobe J."/>
            <person name="Wedekind C."/>
            <person name="Guiguen Y."/>
        </authorList>
    </citation>
    <scope>NUCLEOTIDE SEQUENCE [LARGE SCALE GENOMIC DNA]</scope>
    <source>
        <strain evidence="1">Cs_M1</strain>
        <tissue evidence="1">Blood</tissue>
    </source>
</reference>
<accession>A0AAN8LHA2</accession>
<dbReference type="EMBL" id="JAGTTL010000018">
    <property type="protein sequence ID" value="KAK6309384.1"/>
    <property type="molecule type" value="Genomic_DNA"/>
</dbReference>